<dbReference type="SUPFAM" id="SSF52540">
    <property type="entry name" value="P-loop containing nucleoside triphosphate hydrolases"/>
    <property type="match status" value="1"/>
</dbReference>
<evidence type="ECO:0000256" key="3">
    <source>
        <dbReference type="ARBA" id="ARBA00023065"/>
    </source>
</evidence>
<accession>A0ABS1GI87</accession>
<dbReference type="InterPro" id="IPR020003">
    <property type="entry name" value="ATPase_a/bsu_AS"/>
</dbReference>
<comment type="caution">
    <text evidence="8">The sequence shown here is derived from an EMBL/GenBank/DDBJ whole genome shotgun (WGS) entry which is preliminary data.</text>
</comment>
<proteinExistence type="inferred from homology"/>
<keyword evidence="9" id="KW-1185">Reference proteome</keyword>
<feature type="domain" description="ATP synthase A/B type C-terminal" evidence="7">
    <location>
        <begin position="355"/>
        <end position="445"/>
    </location>
</feature>
<name>A0ABS1GI87_9AQUI</name>
<reference evidence="8 9" key="1">
    <citation type="journal article" date="2021" name="Syst. Appl. Microbiol.">
        <title>Persephonella atlantica sp. nov.: How to adapt to physico-chemical gradients in high temperature hydrothermal habitats.</title>
        <authorList>
            <person name="Francois D.X."/>
            <person name="Godfroy A."/>
            <person name="Mathien C."/>
            <person name="Aube J."/>
            <person name="Cathalot C."/>
            <person name="Lesongeur F."/>
            <person name="L'Haridon S."/>
            <person name="Philippon X."/>
            <person name="Roussel E.G."/>
        </authorList>
    </citation>
    <scope>NUCLEOTIDE SEQUENCE [LARGE SCALE GENOMIC DNA]</scope>
    <source>
        <strain evidence="8 9">MO1340</strain>
    </source>
</reference>
<dbReference type="PROSITE" id="PS00152">
    <property type="entry name" value="ATPASE_ALPHA_BETA"/>
    <property type="match status" value="1"/>
</dbReference>
<evidence type="ECO:0000256" key="5">
    <source>
        <dbReference type="HAMAP-Rule" id="MF_00310"/>
    </source>
</evidence>
<evidence type="ECO:0000256" key="1">
    <source>
        <dbReference type="ARBA" id="ARBA00008936"/>
    </source>
</evidence>
<evidence type="ECO:0000259" key="7">
    <source>
        <dbReference type="Pfam" id="PF22919"/>
    </source>
</evidence>
<keyword evidence="5" id="KW-0375">Hydrogen ion transport</keyword>
<dbReference type="Pfam" id="PF22919">
    <property type="entry name" value="ATP-synt_VA_C"/>
    <property type="match status" value="1"/>
</dbReference>
<gene>
    <name evidence="5" type="primary">atpB</name>
    <name evidence="8" type="ORF">GWK41_06200</name>
</gene>
<dbReference type="NCBIfam" id="NF003235">
    <property type="entry name" value="PRK04196.1"/>
    <property type="match status" value="1"/>
</dbReference>
<organism evidence="8 9">
    <name type="scientific">Persephonella atlantica</name>
    <dbReference type="NCBI Taxonomy" id="2699429"/>
    <lineage>
        <taxon>Bacteria</taxon>
        <taxon>Pseudomonadati</taxon>
        <taxon>Aquificota</taxon>
        <taxon>Aquificia</taxon>
        <taxon>Aquificales</taxon>
        <taxon>Hydrogenothermaceae</taxon>
        <taxon>Persephonella</taxon>
    </lineage>
</organism>
<dbReference type="PANTHER" id="PTHR43389:SF4">
    <property type="entry name" value="V-TYPE PROTON ATPASE SUBUNIT B"/>
    <property type="match status" value="1"/>
</dbReference>
<comment type="function">
    <text evidence="4 5">Produces ATP from ADP in the presence of a proton gradient across the membrane. The V-type beta chain is a regulatory subunit.</text>
</comment>
<sequence length="456" mass="51421">MLIEYKGAERVTGNLIFFKTVEGISYGEKVIIKTGDRTLNGKVIYLDENLTLIEVLGETFLLSIDKIRIVFTGELFKLPVSEKMLGRILDPFGRPLDHIGTVIPEKYLPVSGLPYNPSKRKYPQQFVHTGISAVDGLNSLVRGQKLPIFAVSGVPTEELVAQLVRQIQASEEKSATIFAAVGIRYEVAEFFIDEIMSGGNFPKTAVFMNLSDEPPVNSLLLVRSALTLTEYLAFEKDYHVVVVIYDMTNYCDALRVVSSRRGEIPSRKGYPGYLYSDLATIYERAGLLKGRKGSITQIPVLTMPDDDITHPIPDLTGYITEGQIILDRNLHQKGIYPPVNVLPSLSRLMNRGITKLHQRWAHQIYSAYAKAKKTEMLASIIGEGELSETEKKYLQFGRKFETEFIRQGKYENRSLEETMEIGWELLKLLPTTELTRLKDEDIKQFIIGEKDGASQK</sequence>
<dbReference type="InterPro" id="IPR000194">
    <property type="entry name" value="ATPase_F1/V1/A1_a/bsu_nucl-bd"/>
</dbReference>
<dbReference type="CDD" id="cd18112">
    <property type="entry name" value="ATP-synt_V_A-type_beta_C"/>
    <property type="match status" value="1"/>
</dbReference>
<comment type="similarity">
    <text evidence="1 5">Belongs to the ATPase alpha/beta chains family.</text>
</comment>
<dbReference type="PANTHER" id="PTHR43389">
    <property type="entry name" value="V-TYPE PROTON ATPASE SUBUNIT B"/>
    <property type="match status" value="1"/>
</dbReference>
<dbReference type="CDD" id="cd01135">
    <property type="entry name" value="V_A-ATPase_B"/>
    <property type="match status" value="1"/>
</dbReference>
<dbReference type="Proteomes" id="UP000772812">
    <property type="component" value="Unassembled WGS sequence"/>
</dbReference>
<evidence type="ECO:0000259" key="6">
    <source>
        <dbReference type="Pfam" id="PF00006"/>
    </source>
</evidence>
<evidence type="ECO:0000256" key="4">
    <source>
        <dbReference type="ARBA" id="ARBA00059599"/>
    </source>
</evidence>
<dbReference type="Gene3D" id="3.40.50.12240">
    <property type="match status" value="1"/>
</dbReference>
<feature type="domain" description="ATPase F1/V1/A1 complex alpha/beta subunit nucleotide-binding" evidence="6">
    <location>
        <begin position="130"/>
        <end position="346"/>
    </location>
</feature>
<keyword evidence="3 5" id="KW-0406">Ion transport</keyword>
<evidence type="ECO:0000313" key="8">
    <source>
        <dbReference type="EMBL" id="MBK3332654.1"/>
    </source>
</evidence>
<dbReference type="Pfam" id="PF00006">
    <property type="entry name" value="ATP-synt_ab"/>
    <property type="match status" value="1"/>
</dbReference>
<protein>
    <recommendedName>
        <fullName evidence="5">V-type ATP synthase beta chain</fullName>
    </recommendedName>
    <alternativeName>
        <fullName evidence="5">V-ATPase subunit B</fullName>
    </alternativeName>
</protein>
<keyword evidence="5" id="KW-0066">ATP synthesis</keyword>
<evidence type="ECO:0000313" key="9">
    <source>
        <dbReference type="Proteomes" id="UP000772812"/>
    </source>
</evidence>
<keyword evidence="2 5" id="KW-0813">Transport</keyword>
<dbReference type="InterPro" id="IPR055190">
    <property type="entry name" value="ATP-synt_VA_C"/>
</dbReference>
<dbReference type="HAMAP" id="MF_00310">
    <property type="entry name" value="ATP_synth_B_arch"/>
    <property type="match status" value="1"/>
</dbReference>
<dbReference type="RefSeq" id="WP_200674074.1">
    <property type="nucleotide sequence ID" value="NZ_JAACYA010000002.1"/>
</dbReference>
<evidence type="ECO:0000256" key="2">
    <source>
        <dbReference type="ARBA" id="ARBA00022448"/>
    </source>
</evidence>
<dbReference type="InterPro" id="IPR027417">
    <property type="entry name" value="P-loop_NTPase"/>
</dbReference>
<dbReference type="InterPro" id="IPR022879">
    <property type="entry name" value="V-ATPase_su_B/beta"/>
</dbReference>
<dbReference type="EMBL" id="JAACYA010000002">
    <property type="protein sequence ID" value="MBK3332654.1"/>
    <property type="molecule type" value="Genomic_DNA"/>
</dbReference>